<evidence type="ECO:0000256" key="2">
    <source>
        <dbReference type="SAM" id="MobiDB-lite"/>
    </source>
</evidence>
<feature type="region of interest" description="Disordered" evidence="2">
    <location>
        <begin position="20"/>
        <end position="134"/>
    </location>
</feature>
<name>A0AAV5T2R3_9BILA</name>
<feature type="compositionally biased region" description="Polar residues" evidence="2">
    <location>
        <begin position="47"/>
        <end position="56"/>
    </location>
</feature>
<evidence type="ECO:0000256" key="1">
    <source>
        <dbReference type="PROSITE-ProRule" id="PRU00076"/>
    </source>
</evidence>
<reference evidence="5" key="1">
    <citation type="submission" date="2023-10" db="EMBL/GenBank/DDBJ databases">
        <title>Genome assembly of Pristionchus species.</title>
        <authorList>
            <person name="Yoshida K."/>
            <person name="Sommer R.J."/>
        </authorList>
    </citation>
    <scope>NUCLEOTIDE SEQUENCE</scope>
    <source>
        <strain evidence="5">RS0144</strain>
    </source>
</reference>
<feature type="domain" description="EGF-like" evidence="4">
    <location>
        <begin position="289"/>
        <end position="328"/>
    </location>
</feature>
<dbReference type="PROSITE" id="PS50026">
    <property type="entry name" value="EGF_3"/>
    <property type="match status" value="1"/>
</dbReference>
<dbReference type="Proteomes" id="UP001432027">
    <property type="component" value="Unassembled WGS sequence"/>
</dbReference>
<keyword evidence="6" id="KW-1185">Reference proteome</keyword>
<evidence type="ECO:0000259" key="4">
    <source>
        <dbReference type="PROSITE" id="PS50026"/>
    </source>
</evidence>
<comment type="caution">
    <text evidence="5">The sequence shown here is derived from an EMBL/GenBank/DDBJ whole genome shotgun (WGS) entry which is preliminary data.</text>
</comment>
<comment type="caution">
    <text evidence="1">Lacks conserved residue(s) required for the propagation of feature annotation.</text>
</comment>
<evidence type="ECO:0000313" key="6">
    <source>
        <dbReference type="Proteomes" id="UP001432027"/>
    </source>
</evidence>
<evidence type="ECO:0000256" key="3">
    <source>
        <dbReference type="SAM" id="SignalP"/>
    </source>
</evidence>
<sequence length="457" mass="48905">MRLSWLVLVSTLIVAGLAKWEGSSSTVEPSTSAIPDTTTGEPVDVTDGSTAASSPDGTVPTEADVTEGTPGSTLSPATGETEGPVVTDAPVVTETDDGNTDNTKKPTVGVPTTTTTKAAPITKGSTTTKEPQPDVESFTVHCDKVSELCTYTMQVPGLDIDTYNELILKTNETETDVQDFEGSDLVNLQAGVTKVFDDAQATADYVADQLILIKKEINDLNLQSVSLSNDISSLKTAVANANGNLNKILAKKGSCLYRQCVLKETTTPRPTTTTTIRTTPTPFCKRPENMGVGEDALCKHNGECEPRYDSYYCTCQGNLYGEDGTDCRTSVCDMIKDPQAPGLIFSPGYNGTNNADDDCYGAQWTVKSSDPDNKYLTLVENDADIKGGDYISKLLSSDANLQLTVGKYKLKITKSTKGVQIRQILNYGPTATISYSGSIDDYFHFTIGEVDKNSISN</sequence>
<feature type="compositionally biased region" description="Polar residues" evidence="2">
    <location>
        <begin position="22"/>
        <end position="40"/>
    </location>
</feature>
<proteinExistence type="predicted"/>
<dbReference type="InterPro" id="IPR000742">
    <property type="entry name" value="EGF"/>
</dbReference>
<feature type="compositionally biased region" description="Low complexity" evidence="2">
    <location>
        <begin position="105"/>
        <end position="124"/>
    </location>
</feature>
<feature type="signal peptide" evidence="3">
    <location>
        <begin position="1"/>
        <end position="18"/>
    </location>
</feature>
<organism evidence="5 6">
    <name type="scientific">Pristionchus entomophagus</name>
    <dbReference type="NCBI Taxonomy" id="358040"/>
    <lineage>
        <taxon>Eukaryota</taxon>
        <taxon>Metazoa</taxon>
        <taxon>Ecdysozoa</taxon>
        <taxon>Nematoda</taxon>
        <taxon>Chromadorea</taxon>
        <taxon>Rhabditida</taxon>
        <taxon>Rhabditina</taxon>
        <taxon>Diplogasteromorpha</taxon>
        <taxon>Diplogasteroidea</taxon>
        <taxon>Neodiplogasteridae</taxon>
        <taxon>Pristionchus</taxon>
    </lineage>
</organism>
<accession>A0AAV5T2R3</accession>
<keyword evidence="3" id="KW-0732">Signal</keyword>
<feature type="chain" id="PRO_5043641273" description="EGF-like domain-containing protein" evidence="3">
    <location>
        <begin position="19"/>
        <end position="457"/>
    </location>
</feature>
<protein>
    <recommendedName>
        <fullName evidence="4">EGF-like domain-containing protein</fullName>
    </recommendedName>
</protein>
<evidence type="ECO:0000313" key="5">
    <source>
        <dbReference type="EMBL" id="GMS89765.1"/>
    </source>
</evidence>
<gene>
    <name evidence="5" type="ORF">PENTCL1PPCAC_11940</name>
</gene>
<feature type="compositionally biased region" description="Polar residues" evidence="2">
    <location>
        <begin position="69"/>
        <end position="78"/>
    </location>
</feature>
<dbReference type="AlphaFoldDB" id="A0AAV5T2R3"/>
<dbReference type="EMBL" id="BTSX01000003">
    <property type="protein sequence ID" value="GMS89765.1"/>
    <property type="molecule type" value="Genomic_DNA"/>
</dbReference>
<keyword evidence="1" id="KW-0245">EGF-like domain</keyword>